<accession>A0A162VE42</accession>
<comment type="similarity">
    <text evidence="2">Belongs to the IPK1 type 1 family.</text>
</comment>
<dbReference type="Pfam" id="PF06090">
    <property type="entry name" value="Ins_P5_2-kin"/>
    <property type="match status" value="1"/>
</dbReference>
<evidence type="ECO:0000256" key="3">
    <source>
        <dbReference type="ARBA" id="ARBA00012023"/>
    </source>
</evidence>
<comment type="domain">
    <text evidence="9">The EXKPK motif is conserved in inositol-pentakisphosphate 2-kinases of both family 1 and 2.</text>
</comment>
<evidence type="ECO:0000256" key="6">
    <source>
        <dbReference type="ARBA" id="ARBA00022741"/>
    </source>
</evidence>
<comment type="catalytic activity">
    <reaction evidence="9">
        <text>1D-myo-inositol 1,3,4,5,6-pentakisphosphate + ATP = 1D-myo-inositol hexakisphosphate + ADP + H(+)</text>
        <dbReference type="Rhea" id="RHEA:20313"/>
        <dbReference type="ChEBI" id="CHEBI:15378"/>
        <dbReference type="ChEBI" id="CHEBI:30616"/>
        <dbReference type="ChEBI" id="CHEBI:57733"/>
        <dbReference type="ChEBI" id="CHEBI:58130"/>
        <dbReference type="ChEBI" id="CHEBI:456216"/>
        <dbReference type="EC" id="2.7.1.158"/>
    </reaction>
</comment>
<dbReference type="PANTHER" id="PTHR14456:SF2">
    <property type="entry name" value="INOSITOL-PENTAKISPHOSPHATE 2-KINASE"/>
    <property type="match status" value="1"/>
</dbReference>
<proteinExistence type="inferred from homology"/>
<dbReference type="Proteomes" id="UP000076837">
    <property type="component" value="Unassembled WGS sequence"/>
</dbReference>
<dbReference type="AlphaFoldDB" id="A0A162VE42"/>
<dbReference type="GO" id="GO:0005634">
    <property type="term" value="C:nucleus"/>
    <property type="evidence" value="ECO:0007669"/>
    <property type="project" value="TreeGrafter"/>
</dbReference>
<keyword evidence="6 9" id="KW-0547">Nucleotide-binding</keyword>
<evidence type="ECO:0000256" key="8">
    <source>
        <dbReference type="ARBA" id="ARBA00022840"/>
    </source>
</evidence>
<evidence type="ECO:0000256" key="1">
    <source>
        <dbReference type="ARBA" id="ARBA00003979"/>
    </source>
</evidence>
<evidence type="ECO:0000256" key="2">
    <source>
        <dbReference type="ARBA" id="ARBA00008305"/>
    </source>
</evidence>
<sequence>MAPSSPILERFRTLLRPRKSERSASKPDINMHEPPSSGLQPDPRSAGAVASQPSNAHLEYQAGGLTSIQSLPAESAAPSQTRRESQFSDLEILHTRLSNAHLLAHHQFELHPAGGVSYKPHVTGPARHGRQPSHSLLPHVQSEPLSSDPLTINIQKSVPVELTQAEKEIFRSLDVPSALCCISRGDEDLHQFFINFGPLNEGAANAVFSIQPGHHDNTASGFLFVAVRDLGNTATAIPSHMVADKVLRVSKGLPKSLRSEVIVDGFMADVRPLFVSPSASTATCQTLKEIDLDKHLMAHLPVVLLDKAMSALKELVPAIRLLSSTAQFGILLPNMSTVAGQNITFEIKPKWLAQSPAAPPDAIRCRTCALQFSRGKGVPNDYICPLRLSNESPACKDDIAWIRRWAENSLSLQFQTDGNANSNQQANLGVLVDHVVAYFTTGDGRTLLLHLKKLQATLDSEGILQRYAHPRDDFNFVYDLRLAMTLRDCSLFVVVPLHEGNITSKLADLDFKSAEKMDDWRDKEAALVDDGWYVKNPEIHNVCLLAGKRLT</sequence>
<evidence type="ECO:0000256" key="7">
    <source>
        <dbReference type="ARBA" id="ARBA00022777"/>
    </source>
</evidence>
<keyword evidence="7 9" id="KW-0418">Kinase</keyword>
<feature type="region of interest" description="Disordered" evidence="10">
    <location>
        <begin position="1"/>
        <end position="53"/>
    </location>
</feature>
<evidence type="ECO:0000256" key="9">
    <source>
        <dbReference type="RuleBase" id="RU364126"/>
    </source>
</evidence>
<feature type="compositionally biased region" description="Basic and acidic residues" evidence="10">
    <location>
        <begin position="18"/>
        <end position="31"/>
    </location>
</feature>
<dbReference type="STRING" id="5454.A0A162VE42"/>
<comment type="function">
    <text evidence="1">Has kinase activity and phosphorylates inositol-1,3,4,5,6-pentakisphosphate (Ins(1,3,4,5,6)P5) to produce 1,2,3,4,5,6-hexakisphosphate (InsP6), also known as phytate.</text>
</comment>
<evidence type="ECO:0000256" key="5">
    <source>
        <dbReference type="ARBA" id="ARBA00022679"/>
    </source>
</evidence>
<dbReference type="OrthoDB" id="272370at2759"/>
<keyword evidence="5 9" id="KW-0808">Transferase</keyword>
<comment type="caution">
    <text evidence="11">The sequence shown here is derived from an EMBL/GenBank/DDBJ whole genome shotgun (WGS) entry which is preliminary data.</text>
</comment>
<keyword evidence="12" id="KW-1185">Reference proteome</keyword>
<dbReference type="PANTHER" id="PTHR14456">
    <property type="entry name" value="INOSITOL POLYPHOSPHATE KINASE 1"/>
    <property type="match status" value="1"/>
</dbReference>
<protein>
    <recommendedName>
        <fullName evidence="4 9">Inositol-pentakisphosphate 2-kinase</fullName>
        <ecNumber evidence="3 9">2.7.1.158</ecNumber>
    </recommendedName>
</protein>
<name>A0A162VE42_DIDRA</name>
<dbReference type="GO" id="GO:0035299">
    <property type="term" value="F:inositol-1,3,4,5,6-pentakisphosphate 2-kinase activity"/>
    <property type="evidence" value="ECO:0007669"/>
    <property type="project" value="UniProtKB-EC"/>
</dbReference>
<dbReference type="InterPro" id="IPR009286">
    <property type="entry name" value="Ins_P5_2-kin"/>
</dbReference>
<dbReference type="GO" id="GO:0032958">
    <property type="term" value="P:inositol phosphate biosynthetic process"/>
    <property type="evidence" value="ECO:0007669"/>
    <property type="project" value="TreeGrafter"/>
</dbReference>
<keyword evidence="8 9" id="KW-0067">ATP-binding</keyword>
<evidence type="ECO:0000313" key="11">
    <source>
        <dbReference type="EMBL" id="KZM18395.1"/>
    </source>
</evidence>
<organism evidence="11 12">
    <name type="scientific">Didymella rabiei</name>
    <name type="common">Chickpea ascochyta blight fungus</name>
    <name type="synonym">Mycosphaerella rabiei</name>
    <dbReference type="NCBI Taxonomy" id="5454"/>
    <lineage>
        <taxon>Eukaryota</taxon>
        <taxon>Fungi</taxon>
        <taxon>Dikarya</taxon>
        <taxon>Ascomycota</taxon>
        <taxon>Pezizomycotina</taxon>
        <taxon>Dothideomycetes</taxon>
        <taxon>Pleosporomycetidae</taxon>
        <taxon>Pleosporales</taxon>
        <taxon>Pleosporineae</taxon>
        <taxon>Didymellaceae</taxon>
        <taxon>Ascochyta</taxon>
    </lineage>
</organism>
<reference evidence="11 12" key="1">
    <citation type="journal article" date="2016" name="Sci. Rep.">
        <title>Draft genome sequencing and secretome analysis of fungal phytopathogen Ascochyta rabiei provides insight into the necrotrophic effector repertoire.</title>
        <authorList>
            <person name="Verma S."/>
            <person name="Gazara R.K."/>
            <person name="Nizam S."/>
            <person name="Parween S."/>
            <person name="Chattopadhyay D."/>
            <person name="Verma P.K."/>
        </authorList>
    </citation>
    <scope>NUCLEOTIDE SEQUENCE [LARGE SCALE GENOMIC DNA]</scope>
    <source>
        <strain evidence="11 12">ArDII</strain>
    </source>
</reference>
<dbReference type="EC" id="2.7.1.158" evidence="3 9"/>
<dbReference type="GO" id="GO:0005524">
    <property type="term" value="F:ATP binding"/>
    <property type="evidence" value="ECO:0007669"/>
    <property type="project" value="UniProtKB-KW"/>
</dbReference>
<comment type="function">
    <text evidence="9">Phosphorylates Ins(1,3,4,5,6)P5 at position 2 to form Ins(1,2,3,4,5,6)P6 (InsP6 or phytate).</text>
</comment>
<evidence type="ECO:0000256" key="4">
    <source>
        <dbReference type="ARBA" id="ARBA00014846"/>
    </source>
</evidence>
<dbReference type="EMBL" id="JYNV01000333">
    <property type="protein sequence ID" value="KZM18395.1"/>
    <property type="molecule type" value="Genomic_DNA"/>
</dbReference>
<gene>
    <name evidence="11" type="ORF">ST47_g10472</name>
</gene>
<evidence type="ECO:0000313" key="12">
    <source>
        <dbReference type="Proteomes" id="UP000076837"/>
    </source>
</evidence>
<evidence type="ECO:0000256" key="10">
    <source>
        <dbReference type="SAM" id="MobiDB-lite"/>
    </source>
</evidence>